<reference evidence="7" key="1">
    <citation type="submission" date="2009-12" db="EMBL/GenBank/DDBJ databases">
        <title>Complete sequence of Dickeya dadantii Ech586.</title>
        <authorList>
            <consortium name="US DOE Joint Genome Institute"/>
            <person name="Lucas S."/>
            <person name="Copeland A."/>
            <person name="Lapidus A."/>
            <person name="Glavina del Rio T."/>
            <person name="Tice H."/>
            <person name="Bruce D."/>
            <person name="Goodwin L."/>
            <person name="Pitluck S."/>
            <person name="Munk A.C."/>
            <person name="Brettin T."/>
            <person name="Detter J.C."/>
            <person name="Han C."/>
            <person name="Tapia R."/>
            <person name="Larimer F."/>
            <person name="Land M."/>
            <person name="Hauser L."/>
            <person name="Kyrpides N."/>
            <person name="Mikhailova N."/>
            <person name="Balakrishnan V."/>
            <person name="Glasner J."/>
            <person name="Perna N.T."/>
        </authorList>
    </citation>
    <scope>NUCLEOTIDE SEQUENCE [LARGE SCALE GENOMIC DNA]</scope>
    <source>
        <strain evidence="7">Ech586</strain>
    </source>
</reference>
<evidence type="ECO:0000256" key="5">
    <source>
        <dbReference type="SAM" id="Phobius"/>
    </source>
</evidence>
<protein>
    <submittedName>
        <fullName evidence="7">NAD(P)H dehydrogenase (Quinone)</fullName>
    </submittedName>
</protein>
<feature type="domain" description="Flavodoxin-like fold" evidence="6">
    <location>
        <begin position="55"/>
        <end position="245"/>
    </location>
</feature>
<keyword evidence="2" id="KW-0285">Flavoprotein</keyword>
<organism evidence="7 8">
    <name type="scientific">Dickeya zeae (strain Ech586)</name>
    <name type="common">Dickeya dadantii (strain Ech586)</name>
    <dbReference type="NCBI Taxonomy" id="590409"/>
    <lineage>
        <taxon>Bacteria</taxon>
        <taxon>Pseudomonadati</taxon>
        <taxon>Pseudomonadota</taxon>
        <taxon>Gammaproteobacteria</taxon>
        <taxon>Enterobacterales</taxon>
        <taxon>Pectobacteriaceae</taxon>
        <taxon>Dickeya</taxon>
        <taxon>Dickeya parazeae</taxon>
    </lineage>
</organism>
<dbReference type="Proteomes" id="UP000001446">
    <property type="component" value="Chromosome"/>
</dbReference>
<keyword evidence="5" id="KW-0472">Membrane</keyword>
<dbReference type="RefSeq" id="WP_012885302.1">
    <property type="nucleotide sequence ID" value="NC_013592.1"/>
</dbReference>
<keyword evidence="5" id="KW-1133">Transmembrane helix</keyword>
<dbReference type="OrthoDB" id="9798454at2"/>
<evidence type="ECO:0000259" key="6">
    <source>
        <dbReference type="Pfam" id="PF02525"/>
    </source>
</evidence>
<accession>D2C3A9</accession>
<sequence>MSNPPFKDDEDKDVGNIAGYERRTFINMGLIVTAAALLLGFVDSAVAAPQSTKQNVLVINAHQKYPGISEGKLNNTFTALIKDEMKNKGYEVRETYIEQGYNIDEEVQKHLWADIVITQSPMFWFGAPWIYKKYVDEVFTAGMIQQSFISGDGRTSDDPSRQYGSGGKLQGKKFLLSLTMNSPKEAFNDKNQKLHAGRSLEDLFSATTSVYKFCGFEILPIFGSYDVMRAPQVSRDMEQLKKQLATL</sequence>
<dbReference type="InterPro" id="IPR029039">
    <property type="entry name" value="Flavoprotein-like_sf"/>
</dbReference>
<evidence type="ECO:0000256" key="4">
    <source>
        <dbReference type="ARBA" id="ARBA00037981"/>
    </source>
</evidence>
<name>D2C3A9_DICZ5</name>
<comment type="similarity">
    <text evidence="4">Belongs to the oxidoreductase MdaB family.</text>
</comment>
<proteinExistence type="inferred from homology"/>
<dbReference type="AlphaFoldDB" id="D2C3A9"/>
<dbReference type="STRING" id="590409.Dd586_2647"/>
<keyword evidence="8" id="KW-1185">Reference proteome</keyword>
<dbReference type="SUPFAM" id="SSF52218">
    <property type="entry name" value="Flavoproteins"/>
    <property type="match status" value="1"/>
</dbReference>
<gene>
    <name evidence="7" type="ordered locus">Dd586_2647</name>
</gene>
<keyword evidence="5" id="KW-0812">Transmembrane</keyword>
<dbReference type="InterPro" id="IPR003680">
    <property type="entry name" value="Flavodoxin_fold"/>
</dbReference>
<evidence type="ECO:0000256" key="3">
    <source>
        <dbReference type="ARBA" id="ARBA00022827"/>
    </source>
</evidence>
<dbReference type="EMBL" id="CP001836">
    <property type="protein sequence ID" value="ACZ77490.1"/>
    <property type="molecule type" value="Genomic_DNA"/>
</dbReference>
<dbReference type="Pfam" id="PF02525">
    <property type="entry name" value="Flavodoxin_2"/>
    <property type="match status" value="1"/>
</dbReference>
<dbReference type="KEGG" id="ddc:Dd586_2647"/>
<dbReference type="PROSITE" id="PS51318">
    <property type="entry name" value="TAT"/>
    <property type="match status" value="1"/>
</dbReference>
<dbReference type="InterPro" id="IPR052397">
    <property type="entry name" value="NADPH-QR_MdaB"/>
</dbReference>
<dbReference type="HOGENOM" id="CLU_083846_0_0_6"/>
<dbReference type="eggNOG" id="COG2249">
    <property type="taxonomic scope" value="Bacteria"/>
</dbReference>
<evidence type="ECO:0000313" key="7">
    <source>
        <dbReference type="EMBL" id="ACZ77490.1"/>
    </source>
</evidence>
<keyword evidence="3" id="KW-0274">FAD</keyword>
<dbReference type="PANTHER" id="PTHR46305:SF3">
    <property type="entry name" value="NADPH:QUINONE OXIDOREDUCTASE MDAB"/>
    <property type="match status" value="1"/>
</dbReference>
<dbReference type="Gene3D" id="3.40.50.360">
    <property type="match status" value="1"/>
</dbReference>
<dbReference type="InterPro" id="IPR006311">
    <property type="entry name" value="TAT_signal"/>
</dbReference>
<dbReference type="PANTHER" id="PTHR46305">
    <property type="match status" value="1"/>
</dbReference>
<evidence type="ECO:0000256" key="2">
    <source>
        <dbReference type="ARBA" id="ARBA00022630"/>
    </source>
</evidence>
<evidence type="ECO:0000256" key="1">
    <source>
        <dbReference type="ARBA" id="ARBA00001974"/>
    </source>
</evidence>
<feature type="transmembrane region" description="Helical" evidence="5">
    <location>
        <begin position="25"/>
        <end position="42"/>
    </location>
</feature>
<comment type="cofactor">
    <cofactor evidence="1">
        <name>FAD</name>
        <dbReference type="ChEBI" id="CHEBI:57692"/>
    </cofactor>
</comment>
<evidence type="ECO:0000313" key="8">
    <source>
        <dbReference type="Proteomes" id="UP000001446"/>
    </source>
</evidence>